<feature type="non-terminal residue" evidence="1">
    <location>
        <position position="1"/>
    </location>
</feature>
<reference evidence="1" key="1">
    <citation type="submission" date="2023-03" db="EMBL/GenBank/DDBJ databases">
        <title>Massive genome expansion in bonnet fungi (Mycena s.s.) driven by repeated elements and novel gene families across ecological guilds.</title>
        <authorList>
            <consortium name="Lawrence Berkeley National Laboratory"/>
            <person name="Harder C.B."/>
            <person name="Miyauchi S."/>
            <person name="Viragh M."/>
            <person name="Kuo A."/>
            <person name="Thoen E."/>
            <person name="Andreopoulos B."/>
            <person name="Lu D."/>
            <person name="Skrede I."/>
            <person name="Drula E."/>
            <person name="Henrissat B."/>
            <person name="Morin E."/>
            <person name="Kohler A."/>
            <person name="Barry K."/>
            <person name="LaButti K."/>
            <person name="Morin E."/>
            <person name="Salamov A."/>
            <person name="Lipzen A."/>
            <person name="Mereny Z."/>
            <person name="Hegedus B."/>
            <person name="Baldrian P."/>
            <person name="Stursova M."/>
            <person name="Weitz H."/>
            <person name="Taylor A."/>
            <person name="Grigoriev I.V."/>
            <person name="Nagy L.G."/>
            <person name="Martin F."/>
            <person name="Kauserud H."/>
        </authorList>
    </citation>
    <scope>NUCLEOTIDE SEQUENCE</scope>
    <source>
        <strain evidence="1">CBHHK002</strain>
    </source>
</reference>
<evidence type="ECO:0000313" key="1">
    <source>
        <dbReference type="EMBL" id="KAJ7361179.1"/>
    </source>
</evidence>
<name>A0AAD7F2B9_9AGAR</name>
<accession>A0AAD7F2B9</accession>
<evidence type="ECO:0000313" key="2">
    <source>
        <dbReference type="Proteomes" id="UP001218218"/>
    </source>
</evidence>
<dbReference type="InterPro" id="IPR023213">
    <property type="entry name" value="CAT-like_dom_sf"/>
</dbReference>
<gene>
    <name evidence="1" type="ORF">DFH08DRAFT_684361</name>
</gene>
<dbReference type="EMBL" id="JARIHO010000005">
    <property type="protein sequence ID" value="KAJ7361179.1"/>
    <property type="molecule type" value="Genomic_DNA"/>
</dbReference>
<dbReference type="AlphaFoldDB" id="A0AAD7F2B9"/>
<keyword evidence="2" id="KW-1185">Reference proteome</keyword>
<organism evidence="1 2">
    <name type="scientific">Mycena albidolilacea</name>
    <dbReference type="NCBI Taxonomy" id="1033008"/>
    <lineage>
        <taxon>Eukaryota</taxon>
        <taxon>Fungi</taxon>
        <taxon>Dikarya</taxon>
        <taxon>Basidiomycota</taxon>
        <taxon>Agaricomycotina</taxon>
        <taxon>Agaricomycetes</taxon>
        <taxon>Agaricomycetidae</taxon>
        <taxon>Agaricales</taxon>
        <taxon>Marasmiineae</taxon>
        <taxon>Mycenaceae</taxon>
        <taxon>Mycena</taxon>
    </lineage>
</organism>
<sequence>DPAPPNVRIVPCSVLDMWAQDRVLTLGLVVDTSLEPQALERSLSMLAVRKFPRAGPRLTERNWDMEFQIPCTFDSNHPPIAFTAHHYREPYSSLARPDVRALVSSSDSEPLLCPLPSLEMYLRSKECPKYFADFLASDTPILNVHVSVFDDLTIIGVTFPQTMFDVPGMRTLLHGWMRVLSGEDIDAIQGMEWDVAPFGSFRDMGVYTVYVGMDLASPSSALTAHLFFSACGCDAEEGMLIRVPKAYLEDRRCEIMGHLKLQGSSERVETSDILMAWWLKTSYDHRKSDDETPIWIHISVDLRTKRIFSGASTLSEQYINNASSAVLIPPISANGFQKASLGELALRIRRAIAAYDADPTGIRHELGWLNANIIMEHLPSPRGAESETQTNWCDARLSELDFSGARALGSKDGTGRVLLVLADMLLEEHMPARGNGAILMEDEKAFWMSQVKGRKEWEKIRLSGRVNFI</sequence>
<dbReference type="Proteomes" id="UP001218218">
    <property type="component" value="Unassembled WGS sequence"/>
</dbReference>
<protein>
    <submittedName>
        <fullName evidence="1">Uncharacterized protein</fullName>
    </submittedName>
</protein>
<proteinExistence type="predicted"/>
<comment type="caution">
    <text evidence="1">The sequence shown here is derived from an EMBL/GenBank/DDBJ whole genome shotgun (WGS) entry which is preliminary data.</text>
</comment>
<dbReference type="Gene3D" id="3.30.559.10">
    <property type="entry name" value="Chloramphenicol acetyltransferase-like domain"/>
    <property type="match status" value="2"/>
</dbReference>